<sequence length="245" mass="28091">MLLAESTALTQRAFTGGKPRGWINAHARGVAHKRVMKSKHDTTPGPSNKSPYWNFAITEFEDCEEMDEEWFGSPGPANPGLIGGQRLDCEARFADAPKDVSYSFHITSDVRMIFDNFCSAKGDDGRPYWIAAMREWNSALTKIPRDRRHKYYLSYYYKEVCSTLDQGIMDYELASASRSPNEWVVYNRKSLVFDTLLGLDASIVVFHFWYRNNDAVPGPVRNIGMKVVNENGKNVRYLIRYMFVK</sequence>
<accession>A0A9W9F9U0</accession>
<reference evidence="1" key="1">
    <citation type="submission" date="2022-11" db="EMBL/GenBank/DDBJ databases">
        <authorList>
            <person name="Petersen C."/>
        </authorList>
    </citation>
    <scope>NUCLEOTIDE SEQUENCE</scope>
    <source>
        <strain evidence="1">IBT 34128</strain>
    </source>
</reference>
<reference evidence="1" key="2">
    <citation type="journal article" date="2023" name="IMA Fungus">
        <title>Comparative genomic study of the Penicillium genus elucidates a diverse pangenome and 15 lateral gene transfer events.</title>
        <authorList>
            <person name="Petersen C."/>
            <person name="Sorensen T."/>
            <person name="Nielsen M.R."/>
            <person name="Sondergaard T.E."/>
            <person name="Sorensen J.L."/>
            <person name="Fitzpatrick D.A."/>
            <person name="Frisvad J.C."/>
            <person name="Nielsen K.L."/>
        </authorList>
    </citation>
    <scope>NUCLEOTIDE SEQUENCE</scope>
    <source>
        <strain evidence="1">IBT 34128</strain>
    </source>
</reference>
<dbReference type="RefSeq" id="XP_056511812.1">
    <property type="nucleotide sequence ID" value="XM_056656199.1"/>
</dbReference>
<evidence type="ECO:0000313" key="2">
    <source>
        <dbReference type="Proteomes" id="UP001141434"/>
    </source>
</evidence>
<organism evidence="1 2">
    <name type="scientific">Penicillium alfredii</name>
    <dbReference type="NCBI Taxonomy" id="1506179"/>
    <lineage>
        <taxon>Eukaryota</taxon>
        <taxon>Fungi</taxon>
        <taxon>Dikarya</taxon>
        <taxon>Ascomycota</taxon>
        <taxon>Pezizomycotina</taxon>
        <taxon>Eurotiomycetes</taxon>
        <taxon>Eurotiomycetidae</taxon>
        <taxon>Eurotiales</taxon>
        <taxon>Aspergillaceae</taxon>
        <taxon>Penicillium</taxon>
    </lineage>
</organism>
<proteinExistence type="predicted"/>
<evidence type="ECO:0000313" key="1">
    <source>
        <dbReference type="EMBL" id="KAJ5096261.1"/>
    </source>
</evidence>
<name>A0A9W9F9U0_9EURO</name>
<dbReference type="GeneID" id="81395367"/>
<dbReference type="AlphaFoldDB" id="A0A9W9F9U0"/>
<keyword evidence="2" id="KW-1185">Reference proteome</keyword>
<dbReference type="Proteomes" id="UP001141434">
    <property type="component" value="Unassembled WGS sequence"/>
</dbReference>
<dbReference type="EMBL" id="JAPMSZ010000007">
    <property type="protein sequence ID" value="KAJ5096261.1"/>
    <property type="molecule type" value="Genomic_DNA"/>
</dbReference>
<gene>
    <name evidence="1" type="ORF">NUU61_005617</name>
</gene>
<protein>
    <submittedName>
        <fullName evidence="1">Uncharacterized protein</fullName>
    </submittedName>
</protein>
<comment type="caution">
    <text evidence="1">The sequence shown here is derived from an EMBL/GenBank/DDBJ whole genome shotgun (WGS) entry which is preliminary data.</text>
</comment>